<dbReference type="Pfam" id="PF12099">
    <property type="entry name" value="DUF3575"/>
    <property type="match status" value="1"/>
</dbReference>
<evidence type="ECO:0000313" key="3">
    <source>
        <dbReference type="Proteomes" id="UP000195950"/>
    </source>
</evidence>
<evidence type="ECO:0008006" key="4">
    <source>
        <dbReference type="Google" id="ProtNLM"/>
    </source>
</evidence>
<protein>
    <recommendedName>
        <fullName evidence="4">DUF3575 domain-containing protein</fullName>
    </recommendedName>
</protein>
<comment type="caution">
    <text evidence="2">The sequence shown here is derived from an EMBL/GenBank/DDBJ whole genome shotgun (WGS) entry which is preliminary data.</text>
</comment>
<accession>A0A1Y4IBI6</accession>
<feature type="chain" id="PRO_5012892849" description="DUF3575 domain-containing protein" evidence="1">
    <location>
        <begin position="25"/>
        <end position="181"/>
    </location>
</feature>
<dbReference type="Proteomes" id="UP000195950">
    <property type="component" value="Unassembled WGS sequence"/>
</dbReference>
<dbReference type="RefSeq" id="WP_087345238.1">
    <property type="nucleotide sequence ID" value="NZ_NFJX01000012.1"/>
</dbReference>
<organism evidence="2 3">
    <name type="scientific">Parabacteroides distasonis</name>
    <dbReference type="NCBI Taxonomy" id="823"/>
    <lineage>
        <taxon>Bacteria</taxon>
        <taxon>Pseudomonadati</taxon>
        <taxon>Bacteroidota</taxon>
        <taxon>Bacteroidia</taxon>
        <taxon>Bacteroidales</taxon>
        <taxon>Tannerellaceae</taxon>
        <taxon>Parabacteroides</taxon>
    </lineage>
</organism>
<reference evidence="3" key="1">
    <citation type="submission" date="2017-04" db="EMBL/GenBank/DDBJ databases">
        <title>Function of individual gut microbiota members based on whole genome sequencing of pure cultures obtained from chicken caecum.</title>
        <authorList>
            <person name="Medvecky M."/>
            <person name="Cejkova D."/>
            <person name="Polansky O."/>
            <person name="Karasova D."/>
            <person name="Kubasova T."/>
            <person name="Cizek A."/>
            <person name="Rychlik I."/>
        </authorList>
    </citation>
    <scope>NUCLEOTIDE SEQUENCE [LARGE SCALE GENOMIC DNA]</scope>
    <source>
        <strain evidence="3">An199</strain>
    </source>
</reference>
<evidence type="ECO:0000256" key="1">
    <source>
        <dbReference type="SAM" id="SignalP"/>
    </source>
</evidence>
<name>A0A1Y4IBI6_PARDI</name>
<gene>
    <name evidence="2" type="ORF">B5F32_13345</name>
</gene>
<keyword evidence="1" id="KW-0732">Signal</keyword>
<dbReference type="EMBL" id="NFJX01000012">
    <property type="protein sequence ID" value="OUP17665.1"/>
    <property type="molecule type" value="Genomic_DNA"/>
</dbReference>
<evidence type="ECO:0000313" key="2">
    <source>
        <dbReference type="EMBL" id="OUP17665.1"/>
    </source>
</evidence>
<feature type="signal peptide" evidence="1">
    <location>
        <begin position="1"/>
        <end position="24"/>
    </location>
</feature>
<proteinExistence type="predicted"/>
<sequence>MNKLRNRALLIKLFIISLCVEAPAQDIAIKTNGLYWLTTTPNVGIELALSRKMTLDLSGAYNPWTFKDDKKMRLWLVQPELKYWFCEKFEGHFVGLHLHGAQYFGGFKDKRYDGYLAGGGFTYGYDWILSPRWNLEAAIGLGYARLWYKESDRIPCLKCYENKHKNYFGPTKVALSLIYNF</sequence>
<dbReference type="InterPro" id="IPR021958">
    <property type="entry name" value="DUF3575"/>
</dbReference>
<dbReference type="AlphaFoldDB" id="A0A1Y4IBI6"/>